<proteinExistence type="predicted"/>
<accession>A0A6A4GFI8</accession>
<sequence length="129" mass="14431">ETHIATAGFDITQDSRISKPAWMGLRVSEDLRDLIQEGLSDSSSEATRQILEGITRVPYKPYATAVCDAQGRLFFFRSNLTTNMLSTMLPAINALVPEFVKAIVKPFTEGDMLRNSRGEHWFSIAGHDR</sequence>
<dbReference type="AlphaFoldDB" id="A0A6A4GFI8"/>
<evidence type="ECO:0000313" key="1">
    <source>
        <dbReference type="EMBL" id="KAE9384220.1"/>
    </source>
</evidence>
<dbReference type="EMBL" id="ML770190">
    <property type="protein sequence ID" value="KAE9384220.1"/>
    <property type="molecule type" value="Genomic_DNA"/>
</dbReference>
<reference evidence="1" key="1">
    <citation type="journal article" date="2019" name="Environ. Microbiol.">
        <title>Fungal ecological strategies reflected in gene transcription - a case study of two litter decomposers.</title>
        <authorList>
            <person name="Barbi F."/>
            <person name="Kohler A."/>
            <person name="Barry K."/>
            <person name="Baskaran P."/>
            <person name="Daum C."/>
            <person name="Fauchery L."/>
            <person name="Ihrmark K."/>
            <person name="Kuo A."/>
            <person name="LaButti K."/>
            <person name="Lipzen A."/>
            <person name="Morin E."/>
            <person name="Grigoriev I.V."/>
            <person name="Henrissat B."/>
            <person name="Lindahl B."/>
            <person name="Martin F."/>
        </authorList>
    </citation>
    <scope>NUCLEOTIDE SEQUENCE</scope>
    <source>
        <strain evidence="1">JB14</strain>
    </source>
</reference>
<organism evidence="1 2">
    <name type="scientific">Gymnopus androsaceus JB14</name>
    <dbReference type="NCBI Taxonomy" id="1447944"/>
    <lineage>
        <taxon>Eukaryota</taxon>
        <taxon>Fungi</taxon>
        <taxon>Dikarya</taxon>
        <taxon>Basidiomycota</taxon>
        <taxon>Agaricomycotina</taxon>
        <taxon>Agaricomycetes</taxon>
        <taxon>Agaricomycetidae</taxon>
        <taxon>Agaricales</taxon>
        <taxon>Marasmiineae</taxon>
        <taxon>Omphalotaceae</taxon>
        <taxon>Gymnopus</taxon>
    </lineage>
</organism>
<dbReference type="Proteomes" id="UP000799118">
    <property type="component" value="Unassembled WGS sequence"/>
</dbReference>
<protein>
    <submittedName>
        <fullName evidence="1">Uncharacterized protein</fullName>
    </submittedName>
</protein>
<feature type="non-terminal residue" evidence="1">
    <location>
        <position position="1"/>
    </location>
</feature>
<evidence type="ECO:0000313" key="2">
    <source>
        <dbReference type="Proteomes" id="UP000799118"/>
    </source>
</evidence>
<keyword evidence="2" id="KW-1185">Reference proteome</keyword>
<gene>
    <name evidence="1" type="ORF">BT96DRAFT_780579</name>
</gene>
<dbReference type="OrthoDB" id="3010075at2759"/>
<name>A0A6A4GFI8_9AGAR</name>
<feature type="non-terminal residue" evidence="1">
    <location>
        <position position="129"/>
    </location>
</feature>